<feature type="domain" description="DUF6444" evidence="2">
    <location>
        <begin position="31"/>
        <end position="93"/>
    </location>
</feature>
<sequence>MEPKRPFSSLNWDTTPELGKRYIEHLEKTHVMLVDKVESVEKRIEQLEHQLKQNSQNSNKPPSSDSPFKKPKKETKKNKRKRGGQKGHKGHQQQMLEPTDTKIVLPTLCDCGKYDFDSNTLTPYYTHQHMELPKIQMDVTHFVLHKAKCNCCGKTVRAEVPGEYLMDTVPG</sequence>
<dbReference type="PANTHER" id="PTHR33678">
    <property type="entry name" value="BLL1576 PROTEIN"/>
    <property type="match status" value="1"/>
</dbReference>
<evidence type="ECO:0000313" key="3">
    <source>
        <dbReference type="EMBL" id="KKL55258.1"/>
    </source>
</evidence>
<dbReference type="EMBL" id="LAZR01030903">
    <property type="protein sequence ID" value="KKL55258.1"/>
    <property type="molecule type" value="Genomic_DNA"/>
</dbReference>
<organism evidence="3">
    <name type="scientific">marine sediment metagenome</name>
    <dbReference type="NCBI Taxonomy" id="412755"/>
    <lineage>
        <taxon>unclassified sequences</taxon>
        <taxon>metagenomes</taxon>
        <taxon>ecological metagenomes</taxon>
    </lineage>
</organism>
<dbReference type="AlphaFoldDB" id="A0A0F9D0Q0"/>
<dbReference type="PANTHER" id="PTHR33678:SF2">
    <property type="match status" value="1"/>
</dbReference>
<dbReference type="InterPro" id="IPR045618">
    <property type="entry name" value="DUF6444"/>
</dbReference>
<dbReference type="InterPro" id="IPR052344">
    <property type="entry name" value="Transposase-related"/>
</dbReference>
<dbReference type="Pfam" id="PF20042">
    <property type="entry name" value="DUF6444"/>
    <property type="match status" value="1"/>
</dbReference>
<gene>
    <name evidence="3" type="ORF">LCGC14_2257210</name>
</gene>
<name>A0A0F9D0Q0_9ZZZZ</name>
<reference evidence="3" key="1">
    <citation type="journal article" date="2015" name="Nature">
        <title>Complex archaea that bridge the gap between prokaryotes and eukaryotes.</title>
        <authorList>
            <person name="Spang A."/>
            <person name="Saw J.H."/>
            <person name="Jorgensen S.L."/>
            <person name="Zaremba-Niedzwiedzka K."/>
            <person name="Martijn J."/>
            <person name="Lind A.E."/>
            <person name="van Eijk R."/>
            <person name="Schleper C."/>
            <person name="Guy L."/>
            <person name="Ettema T.J."/>
        </authorList>
    </citation>
    <scope>NUCLEOTIDE SEQUENCE</scope>
</reference>
<protein>
    <recommendedName>
        <fullName evidence="2">DUF6444 domain-containing protein</fullName>
    </recommendedName>
</protein>
<feature type="compositionally biased region" description="Low complexity" evidence="1">
    <location>
        <begin position="52"/>
        <end position="66"/>
    </location>
</feature>
<comment type="caution">
    <text evidence="3">The sequence shown here is derived from an EMBL/GenBank/DDBJ whole genome shotgun (WGS) entry which is preliminary data.</text>
</comment>
<evidence type="ECO:0000259" key="2">
    <source>
        <dbReference type="Pfam" id="PF20042"/>
    </source>
</evidence>
<proteinExistence type="predicted"/>
<accession>A0A0F9D0Q0</accession>
<evidence type="ECO:0000256" key="1">
    <source>
        <dbReference type="SAM" id="MobiDB-lite"/>
    </source>
</evidence>
<feature type="compositionally biased region" description="Basic residues" evidence="1">
    <location>
        <begin position="69"/>
        <end position="91"/>
    </location>
</feature>
<feature type="region of interest" description="Disordered" evidence="1">
    <location>
        <begin position="44"/>
        <end position="99"/>
    </location>
</feature>